<dbReference type="RefSeq" id="YP_009112768.1">
    <property type="nucleotide sequence ID" value="NC_025963.1"/>
</dbReference>
<dbReference type="GeneID" id="22647427"/>
<accession>A0A0A7M9Q0</accession>
<evidence type="ECO:0000313" key="2">
    <source>
        <dbReference type="Proteomes" id="UP000107385"/>
    </source>
</evidence>
<reference evidence="1 2" key="1">
    <citation type="submission" date="2014-09" db="EMBL/GenBank/DDBJ databases">
        <title>Parapoxvirus (PPV) of red deer reveals sub-clinical infection and confirms a unique species.</title>
        <authorList>
            <person name="Friederichs S."/>
            <person name="Stefan K."/>
            <person name="Helmut B."/>
            <person name="Heike L."/>
            <person name="Mathias B."/>
        </authorList>
    </citation>
    <scope>NUCLEOTIDE SEQUENCE [LARGE SCALE GENOMIC DNA]</scope>
    <source>
        <strain evidence="1">HL953</strain>
    </source>
</reference>
<protein>
    <submittedName>
        <fullName evidence="1">Uncharacterized protein</fullName>
    </submittedName>
</protein>
<keyword evidence="2" id="KW-1185">Reference proteome</keyword>
<sequence>MNHPTSRRAAALVRCLVSAGFDTWAIERDELPLAALMGFTGTINGNFSDRQDYNPSRVAAELSKFSSSCILLVDPDLVTPDLVCTMLQNTTEVTPAMIPYICRHAYCVANMMDIDALYRLCVYGMREVQDFCMSRPLAPFMEHALRRISLNSPLSDLSSVPQAVTLCQTDEQVREFMRRATTSQAQVAMAYRELSHEVLLEVHHLHDIAPLNPGMRAVRNYRVLLDVIPDFMEETDVDFTQFLHPSMLRHRMLLDIVLDELRPHVACRSLYRFLSAEFSAEYIVQRAGTIAYACFPFAAEALFEACGISVALPLTAFELDIIFEHAEVFVDTLDMRAAMFTILDTLRLTDQPRYDTLWRVRTEGCATVAMYANPINDILQRAMRVGLNVDATENLVELQSAFGENVTVQTLEMMVERGAVDMEWFSASTVDMVLPYLDRVLSVEDVLLPGNSDPADSIFARDEVVSAYALAFRNHPMFFGAVIGSSLPVEIKMRIFARATEGGVFPSTMLDCALYSFAYSWSPRLLYNYQPTVHPEVERIEGADLLEEAVLRLDGKTRLMLGQRSRKHMFVVDMMRREGGLRSDPSAEHRLVLVESEARMAVGMKFELRKMAFSSLAHRLRLVSHDLMALLQRGIVYNLVTWGLETDVVTTGFVRALYSVQYNTLHWGNYRTLDDYMLGTCAAFARCNLPVVRAKGVVFYLYSYVAYFVLMWFYNHKEERLEDVLTALDEAVGSGFAGRHCDLRAASRQLAVVVAENALVSVRGQHCFTEADSFVDAIVAGALAKLCEESQSQNMQN</sequence>
<dbReference type="EMBL" id="KM502564">
    <property type="protein sequence ID" value="AIZ77280.1"/>
    <property type="molecule type" value="Genomic_DNA"/>
</dbReference>
<dbReference type="Proteomes" id="UP000107385">
    <property type="component" value="Segment"/>
</dbReference>
<proteinExistence type="predicted"/>
<evidence type="ECO:0000313" key="1">
    <source>
        <dbReference type="EMBL" id="AIZ77280.1"/>
    </source>
</evidence>
<name>A0A0A7M9Q0_9POXV</name>
<organism evidence="1 2">
    <name type="scientific">Parapoxvirus red deer/HL953</name>
    <dbReference type="NCBI Taxonomy" id="1579460"/>
    <lineage>
        <taxon>Viruses</taxon>
        <taxon>Varidnaviria</taxon>
        <taxon>Bamfordvirae</taxon>
        <taxon>Nucleocytoviricota</taxon>
        <taxon>Pokkesviricetes</taxon>
        <taxon>Chitovirales</taxon>
        <taxon>Poxviridae</taxon>
        <taxon>Chordopoxvirinae</taxon>
        <taxon>Parapoxvirus</taxon>
        <taxon>Parapoxvirus reddeerpox</taxon>
        <taxon>Red deerpox virus</taxon>
    </lineage>
</organism>
<dbReference type="OrthoDB" id="1153at10239"/>
<dbReference type="KEGG" id="vg:22647427"/>